<evidence type="ECO:0000256" key="1">
    <source>
        <dbReference type="ARBA" id="ARBA00023002"/>
    </source>
</evidence>
<evidence type="ECO:0000313" key="3">
    <source>
        <dbReference type="EMBL" id="QBD82347.1"/>
    </source>
</evidence>
<dbReference type="Pfam" id="PF01243">
    <property type="entry name" value="PNPOx_N"/>
    <property type="match status" value="1"/>
</dbReference>
<dbReference type="Proteomes" id="UP000290365">
    <property type="component" value="Chromosome"/>
</dbReference>
<dbReference type="OrthoDB" id="157302at2"/>
<keyword evidence="4" id="KW-1185">Reference proteome</keyword>
<sequence>MPFQLPDKATPFGERVAQRLQEEIIIWLTVVDSKGTPQPAPVWFWWDEQDQSILIYSKINAKREAHIRANPRVSLNFNGTKEGRDIIVLTGNAEFSNDPPAHQHQPFVEKYAALIKRSFGTAENFAQLYPVTLRIRPSSIRGF</sequence>
<dbReference type="InterPro" id="IPR052019">
    <property type="entry name" value="F420H2_bilvrd_red/Heme_oxyg"/>
</dbReference>
<organism evidence="3 4">
    <name type="scientific">Ktedonosporobacter rubrisoli</name>
    <dbReference type="NCBI Taxonomy" id="2509675"/>
    <lineage>
        <taxon>Bacteria</taxon>
        <taxon>Bacillati</taxon>
        <taxon>Chloroflexota</taxon>
        <taxon>Ktedonobacteria</taxon>
        <taxon>Ktedonobacterales</taxon>
        <taxon>Ktedonosporobacteraceae</taxon>
        <taxon>Ktedonosporobacter</taxon>
    </lineage>
</organism>
<dbReference type="GO" id="GO:0070967">
    <property type="term" value="F:coenzyme F420 binding"/>
    <property type="evidence" value="ECO:0007669"/>
    <property type="project" value="TreeGrafter"/>
</dbReference>
<feature type="domain" description="Pyridoxamine 5'-phosphate oxidase N-terminal" evidence="2">
    <location>
        <begin position="14"/>
        <end position="115"/>
    </location>
</feature>
<dbReference type="NCBIfam" id="TIGR03667">
    <property type="entry name" value="Rv3369"/>
    <property type="match status" value="1"/>
</dbReference>
<name>A0A4P6K2B4_KTERU</name>
<dbReference type="SUPFAM" id="SSF50475">
    <property type="entry name" value="FMN-binding split barrel"/>
    <property type="match status" value="1"/>
</dbReference>
<protein>
    <submittedName>
        <fullName evidence="3">TIGR03667 family PPOX class F420-dependent oxidoreductase</fullName>
        <ecNumber evidence="3">1.-.-.-</ecNumber>
    </submittedName>
</protein>
<reference evidence="3 4" key="1">
    <citation type="submission" date="2019-01" db="EMBL/GenBank/DDBJ databases">
        <title>Ktedonosporobacter rubrisoli SCAWS-G2.</title>
        <authorList>
            <person name="Huang Y."/>
            <person name="Yan B."/>
        </authorList>
    </citation>
    <scope>NUCLEOTIDE SEQUENCE [LARGE SCALE GENOMIC DNA]</scope>
    <source>
        <strain evidence="3 4">SCAWS-G2</strain>
    </source>
</reference>
<dbReference type="KEGG" id="kbs:EPA93_42790"/>
<dbReference type="PANTHER" id="PTHR35176:SF6">
    <property type="entry name" value="HEME OXYGENASE HI_0854-RELATED"/>
    <property type="match status" value="1"/>
</dbReference>
<dbReference type="AlphaFoldDB" id="A0A4P6K2B4"/>
<dbReference type="PANTHER" id="PTHR35176">
    <property type="entry name" value="HEME OXYGENASE HI_0854-RELATED"/>
    <property type="match status" value="1"/>
</dbReference>
<gene>
    <name evidence="3" type="ORF">EPA93_42790</name>
</gene>
<keyword evidence="1 3" id="KW-0560">Oxidoreductase</keyword>
<dbReference type="EMBL" id="CP035758">
    <property type="protein sequence ID" value="QBD82347.1"/>
    <property type="molecule type" value="Genomic_DNA"/>
</dbReference>
<accession>A0A4P6K2B4</accession>
<dbReference type="GO" id="GO:0005829">
    <property type="term" value="C:cytosol"/>
    <property type="evidence" value="ECO:0007669"/>
    <property type="project" value="TreeGrafter"/>
</dbReference>
<dbReference type="InterPro" id="IPR019966">
    <property type="entry name" value="F420-dep_enz_PPOX_Rv3369"/>
</dbReference>
<dbReference type="RefSeq" id="WP_129893416.1">
    <property type="nucleotide sequence ID" value="NZ_CP035758.1"/>
</dbReference>
<evidence type="ECO:0000313" key="4">
    <source>
        <dbReference type="Proteomes" id="UP000290365"/>
    </source>
</evidence>
<evidence type="ECO:0000259" key="2">
    <source>
        <dbReference type="Pfam" id="PF01243"/>
    </source>
</evidence>
<dbReference type="Gene3D" id="2.30.110.10">
    <property type="entry name" value="Electron Transport, Fmn-binding Protein, Chain A"/>
    <property type="match status" value="1"/>
</dbReference>
<dbReference type="EC" id="1.-.-.-" evidence="3"/>
<dbReference type="InterPro" id="IPR012349">
    <property type="entry name" value="Split_barrel_FMN-bd"/>
</dbReference>
<proteinExistence type="predicted"/>
<dbReference type="InterPro" id="IPR011576">
    <property type="entry name" value="Pyridox_Oxase_N"/>
</dbReference>
<dbReference type="GO" id="GO:0016627">
    <property type="term" value="F:oxidoreductase activity, acting on the CH-CH group of donors"/>
    <property type="evidence" value="ECO:0007669"/>
    <property type="project" value="TreeGrafter"/>
</dbReference>